<name>A0A4Z0AFM7_9PSED</name>
<keyword evidence="7 8" id="KW-0472">Membrane</keyword>
<evidence type="ECO:0000256" key="6">
    <source>
        <dbReference type="ARBA" id="ARBA00022989"/>
    </source>
</evidence>
<dbReference type="PANTHER" id="PTHR33908:SF11">
    <property type="entry name" value="MEMBRANE PROTEIN"/>
    <property type="match status" value="1"/>
</dbReference>
<dbReference type="GO" id="GO:0009103">
    <property type="term" value="P:lipopolysaccharide biosynthetic process"/>
    <property type="evidence" value="ECO:0007669"/>
    <property type="project" value="UniProtKB-ARBA"/>
</dbReference>
<feature type="transmembrane region" description="Helical" evidence="8">
    <location>
        <begin position="349"/>
        <end position="372"/>
    </location>
</feature>
<evidence type="ECO:0000256" key="7">
    <source>
        <dbReference type="ARBA" id="ARBA00023136"/>
    </source>
</evidence>
<evidence type="ECO:0000313" key="10">
    <source>
        <dbReference type="EMBL" id="TFY85187.1"/>
    </source>
</evidence>
<dbReference type="InterPro" id="IPR050297">
    <property type="entry name" value="LipidA_mod_glycosyltrf_83"/>
</dbReference>
<feature type="domain" description="Glycosyltransferase RgtA/B/C/D-like" evidence="9">
    <location>
        <begin position="89"/>
        <end position="222"/>
    </location>
</feature>
<feature type="transmembrane region" description="Helical" evidence="8">
    <location>
        <begin position="268"/>
        <end position="287"/>
    </location>
</feature>
<feature type="transmembrane region" description="Helical" evidence="8">
    <location>
        <begin position="384"/>
        <end position="403"/>
    </location>
</feature>
<comment type="caution">
    <text evidence="10">The sequence shown here is derived from an EMBL/GenBank/DDBJ whole genome shotgun (WGS) entry which is preliminary data.</text>
</comment>
<feature type="transmembrane region" description="Helical" evidence="8">
    <location>
        <begin position="299"/>
        <end position="317"/>
    </location>
</feature>
<evidence type="ECO:0000256" key="1">
    <source>
        <dbReference type="ARBA" id="ARBA00004651"/>
    </source>
</evidence>
<organism evidence="10 11">
    <name type="scientific">Pseudomonas nabeulensis</name>
    <dbReference type="NCBI Taxonomy" id="2293833"/>
    <lineage>
        <taxon>Bacteria</taxon>
        <taxon>Pseudomonadati</taxon>
        <taxon>Pseudomonadota</taxon>
        <taxon>Gammaproteobacteria</taxon>
        <taxon>Pseudomonadales</taxon>
        <taxon>Pseudomonadaceae</taxon>
        <taxon>Pseudomonas</taxon>
    </lineage>
</organism>
<gene>
    <name evidence="10" type="ORF">DYL61_29940</name>
</gene>
<feature type="transmembrane region" description="Helical" evidence="8">
    <location>
        <begin position="409"/>
        <end position="427"/>
    </location>
</feature>
<evidence type="ECO:0000256" key="3">
    <source>
        <dbReference type="ARBA" id="ARBA00022676"/>
    </source>
</evidence>
<sequence>MNKAQPPLLNATLRRQSLGLGLLALLLFIAGNWHQEIIGFDSRFVVFAQEMLRHGPSFFPTTYGQPYADYLATSTVLTWLLSLPLGKVISLTAWLPTAVASAIIVTLVYRLTAPYSQRWGLLSVAMLLLSSTFISETRSVSLDQMLAAVALAVFYLGYAHEHFDARKRLHWLYVLLIIGFAIRGPIGLVIPTGALCSFYLLNRQWRQLFSFGLLALALLVACIGLLLLLAKLSGGEAFMQDVIRMQFLGRMDGTEGSSGTLYYFTSSVGNYALAYPVALLVLLAIAAGGRRSPDPALQLVLYCAAAALLVMVGLSVPQAKKARYLLPMVPMAAIIAAYPFQVAQGRLFAWLRGLMLGIWVLLPALLAIGLLVVRRRYAEPLGSLGLIFTLLGVLQVLALLALFKSRLRPLGPALTAVLAIWATYILVVEPLERNLYDTRTFSLAAKALIQQDPAPVILHGLGKDAKAIKFMVNYDCDRVPLFTQQASDLNPIQAPAWLVMSAEDFKGLQDPRFSALTPVLSGEFDKNPYVLLHLAKPHNLE</sequence>
<dbReference type="OrthoDB" id="7025480at2"/>
<protein>
    <submittedName>
        <fullName evidence="10">Phospholipid carrier-dependent glycosyltransferase</fullName>
    </submittedName>
</protein>
<dbReference type="RefSeq" id="WP_135311373.1">
    <property type="nucleotide sequence ID" value="NZ_QUZT01000105.1"/>
</dbReference>
<evidence type="ECO:0000256" key="8">
    <source>
        <dbReference type="SAM" id="Phobius"/>
    </source>
</evidence>
<feature type="transmembrane region" description="Helical" evidence="8">
    <location>
        <begin position="88"/>
        <end position="112"/>
    </location>
</feature>
<dbReference type="GO" id="GO:0005886">
    <property type="term" value="C:plasma membrane"/>
    <property type="evidence" value="ECO:0007669"/>
    <property type="project" value="UniProtKB-SubCell"/>
</dbReference>
<evidence type="ECO:0000259" key="9">
    <source>
        <dbReference type="Pfam" id="PF13231"/>
    </source>
</evidence>
<keyword evidence="6 8" id="KW-1133">Transmembrane helix</keyword>
<keyword evidence="11" id="KW-1185">Reference proteome</keyword>
<dbReference type="GO" id="GO:0016763">
    <property type="term" value="F:pentosyltransferase activity"/>
    <property type="evidence" value="ECO:0007669"/>
    <property type="project" value="TreeGrafter"/>
</dbReference>
<feature type="transmembrane region" description="Helical" evidence="8">
    <location>
        <begin position="141"/>
        <end position="159"/>
    </location>
</feature>
<evidence type="ECO:0000256" key="5">
    <source>
        <dbReference type="ARBA" id="ARBA00022692"/>
    </source>
</evidence>
<dbReference type="EMBL" id="QUZT01000105">
    <property type="protein sequence ID" value="TFY85187.1"/>
    <property type="molecule type" value="Genomic_DNA"/>
</dbReference>
<feature type="transmembrane region" description="Helical" evidence="8">
    <location>
        <begin position="119"/>
        <end position="135"/>
    </location>
</feature>
<dbReference type="Pfam" id="PF13231">
    <property type="entry name" value="PMT_2"/>
    <property type="match status" value="1"/>
</dbReference>
<feature type="transmembrane region" description="Helical" evidence="8">
    <location>
        <begin position="171"/>
        <end position="201"/>
    </location>
</feature>
<proteinExistence type="predicted"/>
<feature type="transmembrane region" description="Helical" evidence="8">
    <location>
        <begin position="207"/>
        <end position="230"/>
    </location>
</feature>
<keyword evidence="5 8" id="KW-0812">Transmembrane</keyword>
<comment type="subcellular location">
    <subcellularLocation>
        <location evidence="1">Cell membrane</location>
        <topology evidence="1">Multi-pass membrane protein</topology>
    </subcellularLocation>
</comment>
<accession>A0A4Z0AFM7</accession>
<reference evidence="10 11" key="1">
    <citation type="journal article" date="2019" name="Syst. Appl. Microbiol.">
        <title>New species of pathogenic Pseudomonas isolated from citrus in Tunisia: Proposal of Pseudomonas kairouanensis sp. nov. and Pseudomonas nabeulensis sp. nov.</title>
        <authorList>
            <person name="Oueslati M."/>
            <person name="Mulet M."/>
            <person name="Gomila M."/>
            <person name="Berge O."/>
            <person name="Hajlaoui M.R."/>
            <person name="Lalucat J."/>
            <person name="Sadfi-Zouaoui N."/>
            <person name="Garcia-Valdes E."/>
        </authorList>
    </citation>
    <scope>NUCLEOTIDE SEQUENCE [LARGE SCALE GENOMIC DNA]</scope>
    <source>
        <strain evidence="10 11">E10B</strain>
    </source>
</reference>
<evidence type="ECO:0000256" key="4">
    <source>
        <dbReference type="ARBA" id="ARBA00022679"/>
    </source>
</evidence>
<dbReference type="PANTHER" id="PTHR33908">
    <property type="entry name" value="MANNOSYLTRANSFERASE YKCB-RELATED"/>
    <property type="match status" value="1"/>
</dbReference>
<feature type="transmembrane region" description="Helical" evidence="8">
    <location>
        <begin position="324"/>
        <end position="343"/>
    </location>
</feature>
<dbReference type="AlphaFoldDB" id="A0A4Z0AFM7"/>
<evidence type="ECO:0000256" key="2">
    <source>
        <dbReference type="ARBA" id="ARBA00022475"/>
    </source>
</evidence>
<dbReference type="Proteomes" id="UP000297734">
    <property type="component" value="Unassembled WGS sequence"/>
</dbReference>
<keyword evidence="3" id="KW-0328">Glycosyltransferase</keyword>
<keyword evidence="4 10" id="KW-0808">Transferase</keyword>
<evidence type="ECO:0000313" key="11">
    <source>
        <dbReference type="Proteomes" id="UP000297734"/>
    </source>
</evidence>
<keyword evidence="2" id="KW-1003">Cell membrane</keyword>
<dbReference type="InterPro" id="IPR038731">
    <property type="entry name" value="RgtA/B/C-like"/>
</dbReference>